<dbReference type="InterPro" id="IPR013325">
    <property type="entry name" value="RNA_pol_sigma_r2"/>
</dbReference>
<dbReference type="InterPro" id="IPR039425">
    <property type="entry name" value="RNA_pol_sigma-70-like"/>
</dbReference>
<dbReference type="InterPro" id="IPR013249">
    <property type="entry name" value="RNA_pol_sigma70_r4_t2"/>
</dbReference>
<dbReference type="InterPro" id="IPR013324">
    <property type="entry name" value="RNA_pol_sigma_r3/r4-like"/>
</dbReference>
<dbReference type="GO" id="GO:0003677">
    <property type="term" value="F:DNA binding"/>
    <property type="evidence" value="ECO:0007669"/>
    <property type="project" value="InterPro"/>
</dbReference>
<keyword evidence="3" id="KW-0731">Sigma factor</keyword>
<gene>
    <name evidence="6" type="ordered locus">Caka_0975</name>
</gene>
<dbReference type="GO" id="GO:0016987">
    <property type="term" value="F:sigma factor activity"/>
    <property type="evidence" value="ECO:0007669"/>
    <property type="project" value="UniProtKB-KW"/>
</dbReference>
<keyword evidence="7" id="KW-1185">Reference proteome</keyword>
<reference evidence="6 7" key="1">
    <citation type="journal article" date="2010" name="Stand. Genomic Sci.">
        <title>Complete genome sequence of Coraliomargarita akajimensis type strain (04OKA010-24).</title>
        <authorList>
            <person name="Mavromatis K."/>
            <person name="Abt B."/>
            <person name="Brambilla E."/>
            <person name="Lapidus A."/>
            <person name="Copeland A."/>
            <person name="Deshpande S."/>
            <person name="Nolan M."/>
            <person name="Lucas S."/>
            <person name="Tice H."/>
            <person name="Cheng J.F."/>
            <person name="Han C."/>
            <person name="Detter J.C."/>
            <person name="Woyke T."/>
            <person name="Goodwin L."/>
            <person name="Pitluck S."/>
            <person name="Held B."/>
            <person name="Brettin T."/>
            <person name="Tapia R."/>
            <person name="Ivanova N."/>
            <person name="Mikhailova N."/>
            <person name="Pati A."/>
            <person name="Liolios K."/>
            <person name="Chen A."/>
            <person name="Palaniappan K."/>
            <person name="Land M."/>
            <person name="Hauser L."/>
            <person name="Chang Y.J."/>
            <person name="Jeffries C.D."/>
            <person name="Rohde M."/>
            <person name="Goker M."/>
            <person name="Bristow J."/>
            <person name="Eisen J.A."/>
            <person name="Markowitz V."/>
            <person name="Hugenholtz P."/>
            <person name="Klenk H.P."/>
            <person name="Kyrpides N.C."/>
        </authorList>
    </citation>
    <scope>NUCLEOTIDE SEQUENCE [LARGE SCALE GENOMIC DNA]</scope>
    <source>
        <strain evidence="7">DSM 45221 / IAM 15411 / JCM 23193 / KCTC 12865</strain>
    </source>
</reference>
<dbReference type="AlphaFoldDB" id="D5ER04"/>
<dbReference type="HOGENOM" id="CLU_047691_9_2_0"/>
<dbReference type="OrthoDB" id="9784984at2"/>
<evidence type="ECO:0000256" key="3">
    <source>
        <dbReference type="ARBA" id="ARBA00023082"/>
    </source>
</evidence>
<proteinExistence type="inferred from homology"/>
<protein>
    <submittedName>
        <fullName evidence="6">RNA polymerase, sigma-24 subunit, ECF subfamily</fullName>
    </submittedName>
</protein>
<accession>D5ER04</accession>
<dbReference type="EMBL" id="CP001998">
    <property type="protein sequence ID" value="ADE53997.1"/>
    <property type="molecule type" value="Genomic_DNA"/>
</dbReference>
<keyword evidence="4" id="KW-0804">Transcription</keyword>
<dbReference type="KEGG" id="caa:Caka_0975"/>
<dbReference type="SUPFAM" id="SSF88946">
    <property type="entry name" value="Sigma2 domain of RNA polymerase sigma factors"/>
    <property type="match status" value="1"/>
</dbReference>
<evidence type="ECO:0000256" key="4">
    <source>
        <dbReference type="ARBA" id="ARBA00023163"/>
    </source>
</evidence>
<evidence type="ECO:0000313" key="7">
    <source>
        <dbReference type="Proteomes" id="UP000000925"/>
    </source>
</evidence>
<comment type="similarity">
    <text evidence="1">Belongs to the sigma-70 factor family. ECF subfamily.</text>
</comment>
<dbReference type="Pfam" id="PF08281">
    <property type="entry name" value="Sigma70_r4_2"/>
    <property type="match status" value="1"/>
</dbReference>
<feature type="domain" description="RNA polymerase sigma factor 70 region 4 type 2" evidence="5">
    <location>
        <begin position="116"/>
        <end position="168"/>
    </location>
</feature>
<evidence type="ECO:0000313" key="6">
    <source>
        <dbReference type="EMBL" id="ADE53997.1"/>
    </source>
</evidence>
<dbReference type="NCBIfam" id="TIGR02937">
    <property type="entry name" value="sigma70-ECF"/>
    <property type="match status" value="1"/>
</dbReference>
<evidence type="ECO:0000256" key="1">
    <source>
        <dbReference type="ARBA" id="ARBA00010641"/>
    </source>
</evidence>
<dbReference type="eggNOG" id="COG1595">
    <property type="taxonomic scope" value="Bacteria"/>
</dbReference>
<name>D5ER04_CORAD</name>
<dbReference type="STRING" id="583355.Caka_0975"/>
<organism evidence="6 7">
    <name type="scientific">Coraliomargarita akajimensis (strain DSM 45221 / IAM 15411 / JCM 23193 / KCTC 12865 / 04OKA010-24)</name>
    <dbReference type="NCBI Taxonomy" id="583355"/>
    <lineage>
        <taxon>Bacteria</taxon>
        <taxon>Pseudomonadati</taxon>
        <taxon>Verrucomicrobiota</taxon>
        <taxon>Opitutia</taxon>
        <taxon>Puniceicoccales</taxon>
        <taxon>Coraliomargaritaceae</taxon>
        <taxon>Coraliomargarita</taxon>
    </lineage>
</organism>
<dbReference type="Proteomes" id="UP000000925">
    <property type="component" value="Chromosome"/>
</dbReference>
<dbReference type="GO" id="GO:0006352">
    <property type="term" value="P:DNA-templated transcription initiation"/>
    <property type="evidence" value="ECO:0007669"/>
    <property type="project" value="InterPro"/>
</dbReference>
<sequence>MFAVIDMPEEDPTEWLLRQFYAQQGKLRGYVYSATRDYHATEEILQSTAIVVAQKAASFDRTRAESPWFIGIAKKHIQKWYSQQGRKPQAVSLDSLEHCLPDYEVFETDHIADRRLALKSCIACLPEKQKAIVGLRYEDNCDCSEIADRLDRTVQSVYALLKRLKQELRKCVELRLKKGELA</sequence>
<dbReference type="InterPro" id="IPR036388">
    <property type="entry name" value="WH-like_DNA-bd_sf"/>
</dbReference>
<dbReference type="InterPro" id="IPR014284">
    <property type="entry name" value="RNA_pol_sigma-70_dom"/>
</dbReference>
<dbReference type="PANTHER" id="PTHR43133">
    <property type="entry name" value="RNA POLYMERASE ECF-TYPE SIGMA FACTO"/>
    <property type="match status" value="1"/>
</dbReference>
<dbReference type="PANTHER" id="PTHR43133:SF51">
    <property type="entry name" value="RNA POLYMERASE SIGMA FACTOR"/>
    <property type="match status" value="1"/>
</dbReference>
<dbReference type="Gene3D" id="1.10.10.10">
    <property type="entry name" value="Winged helix-like DNA-binding domain superfamily/Winged helix DNA-binding domain"/>
    <property type="match status" value="1"/>
</dbReference>
<dbReference type="Gene3D" id="1.10.1740.10">
    <property type="match status" value="1"/>
</dbReference>
<evidence type="ECO:0000259" key="5">
    <source>
        <dbReference type="Pfam" id="PF08281"/>
    </source>
</evidence>
<evidence type="ECO:0000256" key="2">
    <source>
        <dbReference type="ARBA" id="ARBA00023015"/>
    </source>
</evidence>
<dbReference type="SUPFAM" id="SSF88659">
    <property type="entry name" value="Sigma3 and sigma4 domains of RNA polymerase sigma factors"/>
    <property type="match status" value="1"/>
</dbReference>
<keyword evidence="2" id="KW-0805">Transcription regulation</keyword>